<sequence>MRADASDFMGSGHIMRCLTLAEALAKKNVQTTFICRDWPGHMQEQIEARGFPVVLLPSLPLQAKQQIELSDDTTWLGCDFDTDAQQTINALKTMYSEHACVDLLVVDHYGIDIRWESLLQKYYRQLFVIDDLANKSHICDVLLDQTFQRQSNDYHELVPKDSRILCGTKYALLKETFTQLPVNVINIDTTSTVEPLRIFIFLGGSDPLNKTAEAITAITAITSIDDTNAGIHIDLVLGAQNKHADAISKIIKNSLLKIQVYRNVENMAELMSHSDIAIGAAGTSSWERCCLGLPSLVFVYADNQSMISEQLLQANAVKIWKTAEELNQQVQLLLNDASLRKEMSLAAKKVCDGKGTERVVNALLSLITFK</sequence>
<keyword evidence="3" id="KW-1185">Reference proteome</keyword>
<protein>
    <submittedName>
        <fullName evidence="2">UDP-2,4-diacetamido-2,4, 6-trideoxy-beta-L-altropyranose hydrolase</fullName>
        <ecNumber evidence="2">3.6.1.57</ecNumber>
    </submittedName>
</protein>
<dbReference type="InterPro" id="IPR007235">
    <property type="entry name" value="Glyco_trans_28_C"/>
</dbReference>
<dbReference type="PANTHER" id="PTHR21015">
    <property type="entry name" value="UDP-N-ACETYLGLUCOSAMINE--N-ACETYLMURAMYL-(PENTAPEPTIDE) PYROPHOSPHORYL-UNDECAPRENOL N-ACETYLGLUCOSAMINE TRANSFERASE 1"/>
    <property type="match status" value="1"/>
</dbReference>
<evidence type="ECO:0000313" key="3">
    <source>
        <dbReference type="Proteomes" id="UP001253545"/>
    </source>
</evidence>
<name>A0ABU2ZM00_9ALTE</name>
<dbReference type="GO" id="GO:0016787">
    <property type="term" value="F:hydrolase activity"/>
    <property type="evidence" value="ECO:0007669"/>
    <property type="project" value="UniProtKB-KW"/>
</dbReference>
<dbReference type="PANTHER" id="PTHR21015:SF22">
    <property type="entry name" value="GLYCOSYLTRANSFERASE"/>
    <property type="match status" value="1"/>
</dbReference>
<dbReference type="Pfam" id="PF04101">
    <property type="entry name" value="Glyco_tran_28_C"/>
    <property type="match status" value="1"/>
</dbReference>
<gene>
    <name evidence="2" type="primary">pseG</name>
    <name evidence="2" type="ORF">RM552_02185</name>
</gene>
<accession>A0ABU2ZM00</accession>
<reference evidence="2 3" key="1">
    <citation type="submission" date="2023-09" db="EMBL/GenBank/DDBJ databases">
        <authorList>
            <person name="Rey-Velasco X."/>
        </authorList>
    </citation>
    <scope>NUCLEOTIDE SEQUENCE [LARGE SCALE GENOMIC DNA]</scope>
    <source>
        <strain evidence="2 3">P117</strain>
    </source>
</reference>
<comment type="caution">
    <text evidence="2">The sequence shown here is derived from an EMBL/GenBank/DDBJ whole genome shotgun (WGS) entry which is preliminary data.</text>
</comment>
<dbReference type="Proteomes" id="UP001253545">
    <property type="component" value="Unassembled WGS sequence"/>
</dbReference>
<dbReference type="EC" id="3.6.1.57" evidence="2"/>
<dbReference type="EMBL" id="JAVRHX010000001">
    <property type="protein sequence ID" value="MDT0593650.1"/>
    <property type="molecule type" value="Genomic_DNA"/>
</dbReference>
<dbReference type="RefSeq" id="WP_311368256.1">
    <property type="nucleotide sequence ID" value="NZ_JAVRHX010000001.1"/>
</dbReference>
<evidence type="ECO:0000313" key="2">
    <source>
        <dbReference type="EMBL" id="MDT0593650.1"/>
    </source>
</evidence>
<evidence type="ECO:0000259" key="1">
    <source>
        <dbReference type="Pfam" id="PF04101"/>
    </source>
</evidence>
<dbReference type="SUPFAM" id="SSF53756">
    <property type="entry name" value="UDP-Glycosyltransferase/glycogen phosphorylase"/>
    <property type="match status" value="1"/>
</dbReference>
<dbReference type="InterPro" id="IPR020023">
    <property type="entry name" value="PseG"/>
</dbReference>
<dbReference type="Gene3D" id="3.40.50.11190">
    <property type="match status" value="1"/>
</dbReference>
<dbReference type="NCBIfam" id="TIGR03590">
    <property type="entry name" value="PseG"/>
    <property type="match status" value="1"/>
</dbReference>
<keyword evidence="2" id="KW-0378">Hydrolase</keyword>
<organism evidence="2 3">
    <name type="scientific">Glaciecola petra</name>
    <dbReference type="NCBI Taxonomy" id="3075602"/>
    <lineage>
        <taxon>Bacteria</taxon>
        <taxon>Pseudomonadati</taxon>
        <taxon>Pseudomonadota</taxon>
        <taxon>Gammaproteobacteria</taxon>
        <taxon>Alteromonadales</taxon>
        <taxon>Alteromonadaceae</taxon>
        <taxon>Glaciecola</taxon>
    </lineage>
</organism>
<feature type="domain" description="Glycosyl transferase family 28 C-terminal" evidence="1">
    <location>
        <begin position="199"/>
        <end position="348"/>
    </location>
</feature>
<proteinExistence type="predicted"/>
<dbReference type="Gene3D" id="3.40.50.2000">
    <property type="entry name" value="Glycogen Phosphorylase B"/>
    <property type="match status" value="1"/>
</dbReference>